<proteinExistence type="predicted"/>
<organism evidence="1 2">
    <name type="scientific">Salegentibacter chungangensis</name>
    <dbReference type="NCBI Taxonomy" id="1335724"/>
    <lineage>
        <taxon>Bacteria</taxon>
        <taxon>Pseudomonadati</taxon>
        <taxon>Bacteroidota</taxon>
        <taxon>Flavobacteriia</taxon>
        <taxon>Flavobacteriales</taxon>
        <taxon>Flavobacteriaceae</taxon>
        <taxon>Salegentibacter</taxon>
    </lineage>
</organism>
<dbReference type="RefSeq" id="WP_380744380.1">
    <property type="nucleotide sequence ID" value="NZ_JBHTLI010000001.1"/>
</dbReference>
<dbReference type="EMBL" id="JBHTLI010000001">
    <property type="protein sequence ID" value="MFD1095550.1"/>
    <property type="molecule type" value="Genomic_DNA"/>
</dbReference>
<keyword evidence="2" id="KW-1185">Reference proteome</keyword>
<dbReference type="Proteomes" id="UP001597131">
    <property type="component" value="Unassembled WGS sequence"/>
</dbReference>
<reference evidence="2" key="1">
    <citation type="journal article" date="2019" name="Int. J. Syst. Evol. Microbiol.">
        <title>The Global Catalogue of Microorganisms (GCM) 10K type strain sequencing project: providing services to taxonomists for standard genome sequencing and annotation.</title>
        <authorList>
            <consortium name="The Broad Institute Genomics Platform"/>
            <consortium name="The Broad Institute Genome Sequencing Center for Infectious Disease"/>
            <person name="Wu L."/>
            <person name="Ma J."/>
        </authorList>
    </citation>
    <scope>NUCLEOTIDE SEQUENCE [LARGE SCALE GENOMIC DNA]</scope>
    <source>
        <strain evidence="2">CCUG 64793</strain>
    </source>
</reference>
<protein>
    <recommendedName>
        <fullName evidence="3">DUF3240 domain-containing protein</fullName>
    </recommendedName>
</protein>
<evidence type="ECO:0008006" key="3">
    <source>
        <dbReference type="Google" id="ProtNLM"/>
    </source>
</evidence>
<evidence type="ECO:0000313" key="2">
    <source>
        <dbReference type="Proteomes" id="UP001597131"/>
    </source>
</evidence>
<accession>A0ABW3NR41</accession>
<evidence type="ECO:0000313" key="1">
    <source>
        <dbReference type="EMBL" id="MFD1095550.1"/>
    </source>
</evidence>
<sequence>MMKLLIVTSLSEFQKDILKLFRESHIEAFSTSEIDGYKNSLVATQSWFPGEKSGNESVMLFSFTEDVKIDSFFKLVKEYNQQLETDNPVRAIVLPIERHI</sequence>
<name>A0ABW3NR41_9FLAO</name>
<comment type="caution">
    <text evidence="1">The sequence shown here is derived from an EMBL/GenBank/DDBJ whole genome shotgun (WGS) entry which is preliminary data.</text>
</comment>
<gene>
    <name evidence="1" type="ORF">ACFQ3Q_07315</name>
</gene>